<evidence type="ECO:0000313" key="2">
    <source>
        <dbReference type="EMBL" id="RDY05079.1"/>
    </source>
</evidence>
<dbReference type="InterPro" id="IPR043502">
    <property type="entry name" value="DNA/RNA_pol_sf"/>
</dbReference>
<organism evidence="2 3">
    <name type="scientific">Mucuna pruriens</name>
    <name type="common">Velvet bean</name>
    <name type="synonym">Dolichos pruriens</name>
    <dbReference type="NCBI Taxonomy" id="157652"/>
    <lineage>
        <taxon>Eukaryota</taxon>
        <taxon>Viridiplantae</taxon>
        <taxon>Streptophyta</taxon>
        <taxon>Embryophyta</taxon>
        <taxon>Tracheophyta</taxon>
        <taxon>Spermatophyta</taxon>
        <taxon>Magnoliopsida</taxon>
        <taxon>eudicotyledons</taxon>
        <taxon>Gunneridae</taxon>
        <taxon>Pentapetalae</taxon>
        <taxon>rosids</taxon>
        <taxon>fabids</taxon>
        <taxon>Fabales</taxon>
        <taxon>Fabaceae</taxon>
        <taxon>Papilionoideae</taxon>
        <taxon>50 kb inversion clade</taxon>
        <taxon>NPAAA clade</taxon>
        <taxon>indigoferoid/millettioid clade</taxon>
        <taxon>Phaseoleae</taxon>
        <taxon>Mucuna</taxon>
    </lineage>
</organism>
<dbReference type="InterPro" id="IPR043128">
    <property type="entry name" value="Rev_trsase/Diguanyl_cyclase"/>
</dbReference>
<dbReference type="Pfam" id="PF17919">
    <property type="entry name" value="RT_RNaseH_2"/>
    <property type="match status" value="1"/>
</dbReference>
<dbReference type="OrthoDB" id="407598at2759"/>
<dbReference type="InterPro" id="IPR041577">
    <property type="entry name" value="RT_RNaseH_2"/>
</dbReference>
<evidence type="ECO:0000259" key="1">
    <source>
        <dbReference type="Pfam" id="PF17919"/>
    </source>
</evidence>
<sequence length="406" mass="47346">MCTDYRTINNITIRYRHLIPYLDELLDELHCSNVFSKIYLRSGYHQIRMREGDEWKMVVKTKFGLYELLIILIDKCVVVYFDDILIYSTCVVFLNFVVCSNGVKLDGEKVKTIQEWPTPKIMSEIRSFRRLASFYRRFIKEFSILLGLLNEVIKKTISFKWKESQKRAFKALKNKLTHARILELLNFAKSFELECDASSVGIKVVLLHEGHPIAYFSEKLKGAYLNYSTYDKELYALVRTLLEFVIHSDLKSLKHLRVQGKLSKRYANWVEFLKQFLYVINHKQGKMNIMVDALSKRNVLIAMLETKLLGLECLKELYENDIDFGKVFSLCANLVNNECFRRDSFLFKEKGLCVPKSSIKDLLVNKALEGGLMEVTLGNLKLMKFCLSISFGLTRGKIYIIFVRDA</sequence>
<dbReference type="CDD" id="cd09274">
    <property type="entry name" value="RNase_HI_RT_Ty3"/>
    <property type="match status" value="1"/>
</dbReference>
<dbReference type="CDD" id="cd01647">
    <property type="entry name" value="RT_LTR"/>
    <property type="match status" value="1"/>
</dbReference>
<comment type="caution">
    <text evidence="2">The sequence shown here is derived from an EMBL/GenBank/DDBJ whole genome shotgun (WGS) entry which is preliminary data.</text>
</comment>
<dbReference type="Proteomes" id="UP000257109">
    <property type="component" value="Unassembled WGS sequence"/>
</dbReference>
<dbReference type="SUPFAM" id="SSF56672">
    <property type="entry name" value="DNA/RNA polymerases"/>
    <property type="match status" value="1"/>
</dbReference>
<dbReference type="PANTHER" id="PTHR35046">
    <property type="entry name" value="ZINC KNUCKLE (CCHC-TYPE) FAMILY PROTEIN"/>
    <property type="match status" value="1"/>
</dbReference>
<feature type="non-terminal residue" evidence="2">
    <location>
        <position position="1"/>
    </location>
</feature>
<dbReference type="Gene3D" id="3.10.10.10">
    <property type="entry name" value="HIV Type 1 Reverse Transcriptase, subunit A, domain 1"/>
    <property type="match status" value="1"/>
</dbReference>
<accession>A0A371HQL2</accession>
<reference evidence="2" key="1">
    <citation type="submission" date="2018-05" db="EMBL/GenBank/DDBJ databases">
        <title>Draft genome of Mucuna pruriens seed.</title>
        <authorList>
            <person name="Nnadi N.E."/>
            <person name="Vos R."/>
            <person name="Hasami M.H."/>
            <person name="Devisetty U.K."/>
            <person name="Aguiy J.C."/>
        </authorList>
    </citation>
    <scope>NUCLEOTIDE SEQUENCE [LARGE SCALE GENOMIC DNA]</scope>
    <source>
        <strain evidence="2">JCA_2017</strain>
    </source>
</reference>
<dbReference type="EMBL" id="QJKJ01001949">
    <property type="protein sequence ID" value="RDY05079.1"/>
    <property type="molecule type" value="Genomic_DNA"/>
</dbReference>
<dbReference type="AlphaFoldDB" id="A0A371HQL2"/>
<feature type="domain" description="Reverse transcriptase/retrotransposon-derived protein RNase H-like" evidence="1">
    <location>
        <begin position="161"/>
        <end position="244"/>
    </location>
</feature>
<keyword evidence="3" id="KW-1185">Reference proteome</keyword>
<dbReference type="PANTHER" id="PTHR35046:SF9">
    <property type="entry name" value="RNA-DIRECTED DNA POLYMERASE"/>
    <property type="match status" value="1"/>
</dbReference>
<gene>
    <name evidence="2" type="primary">pol</name>
    <name evidence="2" type="ORF">CR513_11119</name>
</gene>
<dbReference type="Gene3D" id="3.30.70.270">
    <property type="match status" value="2"/>
</dbReference>
<protein>
    <submittedName>
        <fullName evidence="2">Retrovirus-related Pol polyprotein from transposon 17.6</fullName>
    </submittedName>
</protein>
<dbReference type="FunFam" id="3.30.70.270:FF:000020">
    <property type="entry name" value="Transposon Tf2-6 polyprotein-like Protein"/>
    <property type="match status" value="1"/>
</dbReference>
<evidence type="ECO:0000313" key="3">
    <source>
        <dbReference type="Proteomes" id="UP000257109"/>
    </source>
</evidence>
<name>A0A371HQL2_MUCPR</name>
<proteinExistence type="predicted"/>